<dbReference type="EMBL" id="CP138327">
    <property type="protein sequence ID" value="WXU00316.1"/>
    <property type="molecule type" value="Genomic_DNA"/>
</dbReference>
<dbReference type="GO" id="GO:0004521">
    <property type="term" value="F:RNA endonuclease activity"/>
    <property type="evidence" value="ECO:0007669"/>
    <property type="project" value="TreeGrafter"/>
</dbReference>
<dbReference type="Pfam" id="PF02452">
    <property type="entry name" value="PemK_toxin"/>
    <property type="match status" value="1"/>
</dbReference>
<dbReference type="InterPro" id="IPR003477">
    <property type="entry name" value="PemK-like"/>
</dbReference>
<dbReference type="AlphaFoldDB" id="A0AAU6PGZ0"/>
<dbReference type="SUPFAM" id="SSF50118">
    <property type="entry name" value="Cell growth inhibitor/plasmid maintenance toxic component"/>
    <property type="match status" value="1"/>
</dbReference>
<evidence type="ECO:0000256" key="1">
    <source>
        <dbReference type="PIRNR" id="PIRNR033490"/>
    </source>
</evidence>
<dbReference type="GO" id="GO:0006402">
    <property type="term" value="P:mRNA catabolic process"/>
    <property type="evidence" value="ECO:0007669"/>
    <property type="project" value="TreeGrafter"/>
</dbReference>
<gene>
    <name evidence="2" type="primary">mazF</name>
    <name evidence="2" type="ORF">Ctma_1029</name>
</gene>
<dbReference type="GO" id="GO:0016075">
    <property type="term" value="P:rRNA catabolic process"/>
    <property type="evidence" value="ECO:0007669"/>
    <property type="project" value="TreeGrafter"/>
</dbReference>
<comment type="function">
    <text evidence="1">Toxic component of a type II toxin-antitoxin (TA) system.</text>
</comment>
<protein>
    <recommendedName>
        <fullName evidence="1">mRNA interferase</fullName>
        <ecNumber evidence="1">3.1.-.-</ecNumber>
    </recommendedName>
</protein>
<dbReference type="PANTHER" id="PTHR33988:SF2">
    <property type="entry name" value="ENDORIBONUCLEASE MAZF"/>
    <property type="match status" value="1"/>
</dbReference>
<keyword evidence="1 2" id="KW-0378">Hydrolase</keyword>
<organism evidence="2">
    <name type="scientific">Catillopecten margaritatus gill symbiont</name>
    <dbReference type="NCBI Taxonomy" id="3083288"/>
    <lineage>
        <taxon>Bacteria</taxon>
        <taxon>Pseudomonadati</taxon>
        <taxon>Pseudomonadota</taxon>
        <taxon>Gammaproteobacteria</taxon>
        <taxon>sulfur-oxidizing symbionts</taxon>
    </lineage>
</organism>
<dbReference type="GO" id="GO:0016787">
    <property type="term" value="F:hydrolase activity"/>
    <property type="evidence" value="ECO:0007669"/>
    <property type="project" value="UniProtKB-KW"/>
</dbReference>
<name>A0AAU6PGZ0_9GAMM</name>
<dbReference type="Gene3D" id="2.30.30.110">
    <property type="match status" value="1"/>
</dbReference>
<dbReference type="InterPro" id="IPR011067">
    <property type="entry name" value="Plasmid_toxin/cell-grow_inhib"/>
</dbReference>
<dbReference type="GO" id="GO:0003677">
    <property type="term" value="F:DNA binding"/>
    <property type="evidence" value="ECO:0007669"/>
    <property type="project" value="InterPro"/>
</dbReference>
<dbReference type="PANTHER" id="PTHR33988">
    <property type="entry name" value="ENDORIBONUCLEASE MAZF-RELATED"/>
    <property type="match status" value="1"/>
</dbReference>
<accession>A0AAU6PGZ0</accession>
<comment type="similarity">
    <text evidence="1">Belongs to the PemK/MazF family.</text>
</comment>
<evidence type="ECO:0000313" key="2">
    <source>
        <dbReference type="EMBL" id="WXU00316.1"/>
    </source>
</evidence>
<reference evidence="2" key="1">
    <citation type="submission" date="2023-10" db="EMBL/GenBank/DDBJ databases">
        <title>The first scallop-associated chemosynthetic bacterial symbiont.</title>
        <authorList>
            <person name="Lin Y.-T."/>
            <person name="Sun J."/>
            <person name="Ip J.C.-H."/>
            <person name="He X."/>
            <person name="Gao Z.-M."/>
            <person name="Perez M."/>
            <person name="Xu T."/>
            <person name="Qian P.-Y."/>
            <person name="Qiu J.-W."/>
        </authorList>
    </citation>
    <scope>NUCLEOTIDE SEQUENCE</scope>
    <source>
        <strain evidence="2">Gill1</strain>
    </source>
</reference>
<proteinExistence type="inferred from homology"/>
<keyword evidence="1" id="KW-0255">Endonuclease</keyword>
<sequence length="117" mass="13265">MNEIFVRGNIYLANLNPSRGAEVGKVRPVLVIQSNKLNEINYSTVNILPLTTALMNDEFLRLRVVKRNKLSHDSDVLCTQFRALDIGKFTSSAIATLNADEMQQIEQKIEWILGFND</sequence>
<dbReference type="EC" id="3.1.-.-" evidence="1"/>
<dbReference type="PIRSF" id="PIRSF033490">
    <property type="entry name" value="MazF"/>
    <property type="match status" value="1"/>
</dbReference>
<keyword evidence="1" id="KW-0540">Nuclease</keyword>